<dbReference type="Proteomes" id="UP000184390">
    <property type="component" value="Unassembled WGS sequence"/>
</dbReference>
<feature type="region of interest" description="Disordered" evidence="1">
    <location>
        <begin position="30"/>
        <end position="49"/>
    </location>
</feature>
<feature type="chain" id="PRO_5047468123" evidence="2">
    <location>
        <begin position="30"/>
        <end position="190"/>
    </location>
</feature>
<dbReference type="InterPro" id="IPR006311">
    <property type="entry name" value="TAT_signal"/>
</dbReference>
<evidence type="ECO:0000256" key="1">
    <source>
        <dbReference type="SAM" id="MobiDB-lite"/>
    </source>
</evidence>
<evidence type="ECO:0000256" key="2">
    <source>
        <dbReference type="SAM" id="SignalP"/>
    </source>
</evidence>
<gene>
    <name evidence="3" type="ORF">SAMN05216246_11338</name>
</gene>
<keyword evidence="4" id="KW-1185">Reference proteome</keyword>
<sequence length="190" mass="19303">MIPRRTLLRAAAVAAPAAALTAPTPTALAAPAPHGGIGREEAVPGGPLTAEHAAPAKGAIQLGPAALLGDWTVLRVAVADGCQDLLIRTGAFEEADGDAPIEQLEEPMAAQAVSLNPSGIRLLSLTRGMALTPVIDHPEVSSQAAPGTIELFAFFEAVTGSEPVEVRIPGLGIIENIPVVTQDDAGYSLS</sequence>
<proteinExistence type="predicted"/>
<protein>
    <submittedName>
        <fullName evidence="3">Uncharacterized protein</fullName>
    </submittedName>
</protein>
<dbReference type="EMBL" id="FQYL01000013">
    <property type="protein sequence ID" value="SHJ16792.1"/>
    <property type="molecule type" value="Genomic_DNA"/>
</dbReference>
<accession>A0ABY1IH50</accession>
<name>A0ABY1IH50_9ACTO</name>
<keyword evidence="2" id="KW-0732">Signal</keyword>
<evidence type="ECO:0000313" key="4">
    <source>
        <dbReference type="Proteomes" id="UP000184390"/>
    </source>
</evidence>
<feature type="signal peptide" evidence="2">
    <location>
        <begin position="1"/>
        <end position="29"/>
    </location>
</feature>
<evidence type="ECO:0000313" key="3">
    <source>
        <dbReference type="EMBL" id="SHJ16792.1"/>
    </source>
</evidence>
<dbReference type="RefSeq" id="WP_073454011.1">
    <property type="nucleotide sequence ID" value="NZ_FQYL01000013.1"/>
</dbReference>
<reference evidence="3 4" key="1">
    <citation type="submission" date="2016-11" db="EMBL/GenBank/DDBJ databases">
        <authorList>
            <person name="Varghese N."/>
            <person name="Submissions S."/>
        </authorList>
    </citation>
    <scope>NUCLEOTIDE SEQUENCE [LARGE SCALE GENOMIC DNA]</scope>
    <source>
        <strain evidence="3 4">PA</strain>
    </source>
</reference>
<organism evidence="3 4">
    <name type="scientific">Actinomyces denticolens</name>
    <dbReference type="NCBI Taxonomy" id="52767"/>
    <lineage>
        <taxon>Bacteria</taxon>
        <taxon>Bacillati</taxon>
        <taxon>Actinomycetota</taxon>
        <taxon>Actinomycetes</taxon>
        <taxon>Actinomycetales</taxon>
        <taxon>Actinomycetaceae</taxon>
        <taxon>Actinomyces</taxon>
    </lineage>
</organism>
<dbReference type="PROSITE" id="PS51318">
    <property type="entry name" value="TAT"/>
    <property type="match status" value="1"/>
</dbReference>
<comment type="caution">
    <text evidence="3">The sequence shown here is derived from an EMBL/GenBank/DDBJ whole genome shotgun (WGS) entry which is preliminary data.</text>
</comment>